<dbReference type="EMBL" id="VDCV01000009">
    <property type="protein sequence ID" value="KAB5541372.1"/>
    <property type="molecule type" value="Genomic_DNA"/>
</dbReference>
<keyword evidence="9" id="KW-1185">Reference proteome</keyword>
<dbReference type="PANTHER" id="PTHR10209:SF885">
    <property type="entry name" value="2OG-FE(II) OXYGENASE FAMILY, PUTATIVE (AFU_ORTHOLOGUE AFUA_2G00750)-RELATED"/>
    <property type="match status" value="1"/>
</dbReference>
<proteinExistence type="inferred from homology"/>
<feature type="compositionally biased region" description="Basic and acidic residues" evidence="6">
    <location>
        <begin position="11"/>
        <end position="22"/>
    </location>
</feature>
<dbReference type="SUPFAM" id="SSF51197">
    <property type="entry name" value="Clavaminate synthase-like"/>
    <property type="match status" value="1"/>
</dbReference>
<sequence>MRETSWVSRTTVRDEMGFRTEGGESLQATTKQRDRGEKQDEARAEMGYRREMRWVPREARDDTEGQRRRGTTKEKVITMGEVDPAFIQAEEHRPKPDFTRAEGIPLIDLSIISSPNSSVDNDLALGALVEEIGDACKNWGFFQVINHGVPLAKRQNIEKASRIFFDQPLEEKRKVRRNEEKVLGYYDTEHTKNVRDWKEVFDLNVQDPTVVPASYKPDDEELTRWFNQWPEYPTDLREVCEEYAKEMEKLGYKLMELIALSLGLPKDRFHGFFEEQTSVVRLNHYPPCPVPDLALGVGRHKDAFVLTILAQDDVGGLQVKRKTDGEWLWVKPTPNAYIINVGDIIQVWSNDTYESVEHRAMVNSGRERFSIPCFLGPAHYTNVQPLEELINQQNPAKYKPYNWGKFLVTRKGSNFQKLDVENIQIHHFKIPESESAEKLD</sequence>
<evidence type="ECO:0000256" key="4">
    <source>
        <dbReference type="ARBA" id="ARBA00023004"/>
    </source>
</evidence>
<comment type="similarity">
    <text evidence="1 5">Belongs to the iron/ascorbate-dependent oxidoreductase family.</text>
</comment>
<dbReference type="Gene3D" id="2.60.120.330">
    <property type="entry name" value="B-lactam Antibiotic, Isopenicillin N Synthase, Chain"/>
    <property type="match status" value="1"/>
</dbReference>
<dbReference type="GO" id="GO:0051213">
    <property type="term" value="F:dioxygenase activity"/>
    <property type="evidence" value="ECO:0007669"/>
    <property type="project" value="UniProtKB-ARBA"/>
</dbReference>
<keyword evidence="2 5" id="KW-0479">Metal-binding</keyword>
<dbReference type="Pfam" id="PF14226">
    <property type="entry name" value="DIOX_N"/>
    <property type="match status" value="1"/>
</dbReference>
<protein>
    <recommendedName>
        <fullName evidence="7">Fe2OG dioxygenase domain-containing protein</fullName>
    </recommendedName>
</protein>
<dbReference type="InterPro" id="IPR027443">
    <property type="entry name" value="IPNS-like_sf"/>
</dbReference>
<evidence type="ECO:0000313" key="8">
    <source>
        <dbReference type="EMBL" id="KAB5541372.1"/>
    </source>
</evidence>
<evidence type="ECO:0000259" key="7">
    <source>
        <dbReference type="PROSITE" id="PS51471"/>
    </source>
</evidence>
<dbReference type="AlphaFoldDB" id="A0A5N5LFH0"/>
<dbReference type="InterPro" id="IPR044861">
    <property type="entry name" value="IPNS-like_FE2OG_OXY"/>
</dbReference>
<evidence type="ECO:0000256" key="2">
    <source>
        <dbReference type="ARBA" id="ARBA00022723"/>
    </source>
</evidence>
<feature type="domain" description="Fe2OG dioxygenase" evidence="7">
    <location>
        <begin position="276"/>
        <end position="377"/>
    </location>
</feature>
<gene>
    <name evidence="8" type="ORF">DKX38_014346</name>
</gene>
<accession>A0A5N5LFH0</accession>
<reference evidence="9" key="1">
    <citation type="journal article" date="2019" name="Gigascience">
        <title>De novo genome assembly of the endangered Acer yangbiense, a plant species with extremely small populations endemic to Yunnan Province, China.</title>
        <authorList>
            <person name="Yang J."/>
            <person name="Wariss H.M."/>
            <person name="Tao L."/>
            <person name="Zhang R."/>
            <person name="Yun Q."/>
            <person name="Hollingsworth P."/>
            <person name="Dao Z."/>
            <person name="Luo G."/>
            <person name="Guo H."/>
            <person name="Ma Y."/>
            <person name="Sun W."/>
        </authorList>
    </citation>
    <scope>NUCLEOTIDE SEQUENCE [LARGE SCALE GENOMIC DNA]</scope>
    <source>
        <strain evidence="9">cv. br00</strain>
    </source>
</reference>
<dbReference type="Proteomes" id="UP000326939">
    <property type="component" value="Chromosome 9"/>
</dbReference>
<feature type="compositionally biased region" description="Basic and acidic residues" evidence="6">
    <location>
        <begin position="31"/>
        <end position="50"/>
    </location>
</feature>
<evidence type="ECO:0000256" key="3">
    <source>
        <dbReference type="ARBA" id="ARBA00023002"/>
    </source>
</evidence>
<dbReference type="InterPro" id="IPR005123">
    <property type="entry name" value="Oxoglu/Fe-dep_dioxygenase_dom"/>
</dbReference>
<dbReference type="PROSITE" id="PS51471">
    <property type="entry name" value="FE2OG_OXY"/>
    <property type="match status" value="1"/>
</dbReference>
<evidence type="ECO:0000256" key="5">
    <source>
        <dbReference type="RuleBase" id="RU003682"/>
    </source>
</evidence>
<dbReference type="InterPro" id="IPR026992">
    <property type="entry name" value="DIOX_N"/>
</dbReference>
<keyword evidence="4 5" id="KW-0408">Iron</keyword>
<dbReference type="PANTHER" id="PTHR10209">
    <property type="entry name" value="OXIDOREDUCTASE, 2OG-FE II OXYGENASE FAMILY PROTEIN"/>
    <property type="match status" value="1"/>
</dbReference>
<dbReference type="Pfam" id="PF03171">
    <property type="entry name" value="2OG-FeII_Oxy"/>
    <property type="match status" value="1"/>
</dbReference>
<feature type="region of interest" description="Disordered" evidence="6">
    <location>
        <begin position="1"/>
        <end position="50"/>
    </location>
</feature>
<dbReference type="PRINTS" id="PR00682">
    <property type="entry name" value="IPNSYNTHASE"/>
</dbReference>
<comment type="caution">
    <text evidence="8">The sequence shown here is derived from an EMBL/GenBank/DDBJ whole genome shotgun (WGS) entry which is preliminary data.</text>
</comment>
<name>A0A5N5LFH0_9ROSI</name>
<dbReference type="FunFam" id="2.60.120.330:FF:000012">
    <property type="entry name" value="Gibberellin 20 oxidase 1"/>
    <property type="match status" value="1"/>
</dbReference>
<keyword evidence="3 5" id="KW-0560">Oxidoreductase</keyword>
<feature type="compositionally biased region" description="Polar residues" evidence="6">
    <location>
        <begin position="1"/>
        <end position="10"/>
    </location>
</feature>
<evidence type="ECO:0000256" key="1">
    <source>
        <dbReference type="ARBA" id="ARBA00008056"/>
    </source>
</evidence>
<evidence type="ECO:0000313" key="9">
    <source>
        <dbReference type="Proteomes" id="UP000326939"/>
    </source>
</evidence>
<evidence type="ECO:0000256" key="6">
    <source>
        <dbReference type="SAM" id="MobiDB-lite"/>
    </source>
</evidence>
<organism evidence="8 9">
    <name type="scientific">Salix brachista</name>
    <dbReference type="NCBI Taxonomy" id="2182728"/>
    <lineage>
        <taxon>Eukaryota</taxon>
        <taxon>Viridiplantae</taxon>
        <taxon>Streptophyta</taxon>
        <taxon>Embryophyta</taxon>
        <taxon>Tracheophyta</taxon>
        <taxon>Spermatophyta</taxon>
        <taxon>Magnoliopsida</taxon>
        <taxon>eudicotyledons</taxon>
        <taxon>Gunneridae</taxon>
        <taxon>Pentapetalae</taxon>
        <taxon>rosids</taxon>
        <taxon>fabids</taxon>
        <taxon>Malpighiales</taxon>
        <taxon>Salicaceae</taxon>
        <taxon>Saliceae</taxon>
        <taxon>Salix</taxon>
    </lineage>
</organism>
<dbReference type="GO" id="GO:0046872">
    <property type="term" value="F:metal ion binding"/>
    <property type="evidence" value="ECO:0007669"/>
    <property type="project" value="UniProtKB-KW"/>
</dbReference>